<organism evidence="5 6">
    <name type="scientific">Paspalum notatum var. saurae</name>
    <dbReference type="NCBI Taxonomy" id="547442"/>
    <lineage>
        <taxon>Eukaryota</taxon>
        <taxon>Viridiplantae</taxon>
        <taxon>Streptophyta</taxon>
        <taxon>Embryophyta</taxon>
        <taxon>Tracheophyta</taxon>
        <taxon>Spermatophyta</taxon>
        <taxon>Magnoliopsida</taxon>
        <taxon>Liliopsida</taxon>
        <taxon>Poales</taxon>
        <taxon>Poaceae</taxon>
        <taxon>PACMAD clade</taxon>
        <taxon>Panicoideae</taxon>
        <taxon>Andropogonodae</taxon>
        <taxon>Paspaleae</taxon>
        <taxon>Paspalinae</taxon>
        <taxon>Paspalum</taxon>
    </lineage>
</organism>
<accession>A0AAQ3SLP0</accession>
<evidence type="ECO:0000313" key="6">
    <source>
        <dbReference type="Proteomes" id="UP001341281"/>
    </source>
</evidence>
<dbReference type="InterPro" id="IPR000209">
    <property type="entry name" value="Peptidase_S8/S53_dom"/>
</dbReference>
<evidence type="ECO:0000259" key="4">
    <source>
        <dbReference type="Pfam" id="PF00082"/>
    </source>
</evidence>
<dbReference type="EMBL" id="CP144745">
    <property type="protein sequence ID" value="WVZ54258.1"/>
    <property type="molecule type" value="Genomic_DNA"/>
</dbReference>
<dbReference type="SUPFAM" id="SSF52743">
    <property type="entry name" value="Subtilisin-like"/>
    <property type="match status" value="1"/>
</dbReference>
<protein>
    <recommendedName>
        <fullName evidence="4">Peptidase S8/S53 domain-containing protein</fullName>
    </recommendedName>
</protein>
<evidence type="ECO:0000256" key="2">
    <source>
        <dbReference type="ARBA" id="ARBA00022729"/>
    </source>
</evidence>
<dbReference type="AlphaFoldDB" id="A0AAQ3SLP0"/>
<feature type="domain" description="Peptidase S8/S53" evidence="4">
    <location>
        <begin position="46"/>
        <end position="170"/>
    </location>
</feature>
<dbReference type="Proteomes" id="UP001341281">
    <property type="component" value="Chromosome 01"/>
</dbReference>
<dbReference type="Gene3D" id="3.50.30.30">
    <property type="match status" value="1"/>
</dbReference>
<dbReference type="PANTHER" id="PTHR10795">
    <property type="entry name" value="PROPROTEIN CONVERTASE SUBTILISIN/KEXIN"/>
    <property type="match status" value="1"/>
</dbReference>
<keyword evidence="6" id="KW-1185">Reference proteome</keyword>
<keyword evidence="2" id="KW-0732">Signal</keyword>
<comment type="caution">
    <text evidence="3">Lacks conserved residue(s) required for the propagation of feature annotation.</text>
</comment>
<sequence length="172" mass="18816">MVAWWHLAFACREPCVASARRDRRSLGARLIYCLWWRARGRSPLWVGYPGTFLLDGYNVIQINSIQGRGLTAYTKTLYPSARSHFNGAVLGVEHSPIVASFANRGPSKIITPGLNNVAASASTKGSSNSWSSWFKVMSIITMAVPHITSVAALLMDAHPNWSPSAIKSAIRS</sequence>
<evidence type="ECO:0000256" key="3">
    <source>
        <dbReference type="PROSITE-ProRule" id="PRU01240"/>
    </source>
</evidence>
<dbReference type="InterPro" id="IPR045051">
    <property type="entry name" value="SBT"/>
</dbReference>
<reference evidence="5 6" key="1">
    <citation type="submission" date="2024-02" db="EMBL/GenBank/DDBJ databases">
        <title>High-quality chromosome-scale genome assembly of Pensacola bahiagrass (Paspalum notatum Flugge var. saurae).</title>
        <authorList>
            <person name="Vega J.M."/>
            <person name="Podio M."/>
            <person name="Orjuela J."/>
            <person name="Siena L.A."/>
            <person name="Pessino S.C."/>
            <person name="Combes M.C."/>
            <person name="Mariac C."/>
            <person name="Albertini E."/>
            <person name="Pupilli F."/>
            <person name="Ortiz J.P.A."/>
            <person name="Leblanc O."/>
        </authorList>
    </citation>
    <scope>NUCLEOTIDE SEQUENCE [LARGE SCALE GENOMIC DNA]</scope>
    <source>
        <strain evidence="5">R1</strain>
        <tissue evidence="5">Leaf</tissue>
    </source>
</reference>
<gene>
    <name evidence="5" type="ORF">U9M48_005083</name>
</gene>
<name>A0AAQ3SLP0_PASNO</name>
<evidence type="ECO:0000313" key="5">
    <source>
        <dbReference type="EMBL" id="WVZ54258.1"/>
    </source>
</evidence>
<comment type="similarity">
    <text evidence="1 3">Belongs to the peptidase S8 family.</text>
</comment>
<evidence type="ECO:0000256" key="1">
    <source>
        <dbReference type="ARBA" id="ARBA00011073"/>
    </source>
</evidence>
<dbReference type="GO" id="GO:0004252">
    <property type="term" value="F:serine-type endopeptidase activity"/>
    <property type="evidence" value="ECO:0007669"/>
    <property type="project" value="InterPro"/>
</dbReference>
<dbReference type="Gene3D" id="3.40.50.200">
    <property type="entry name" value="Peptidase S8/S53 domain"/>
    <property type="match status" value="1"/>
</dbReference>
<proteinExistence type="inferred from homology"/>
<dbReference type="Pfam" id="PF00082">
    <property type="entry name" value="Peptidase_S8"/>
    <property type="match status" value="1"/>
</dbReference>
<dbReference type="PROSITE" id="PS51892">
    <property type="entry name" value="SUBTILASE"/>
    <property type="match status" value="1"/>
</dbReference>
<dbReference type="GO" id="GO:0006508">
    <property type="term" value="P:proteolysis"/>
    <property type="evidence" value="ECO:0007669"/>
    <property type="project" value="InterPro"/>
</dbReference>
<dbReference type="InterPro" id="IPR036852">
    <property type="entry name" value="Peptidase_S8/S53_dom_sf"/>
</dbReference>